<dbReference type="AlphaFoldDB" id="A0A371EQ83"/>
<feature type="non-terminal residue" evidence="1">
    <location>
        <position position="1"/>
    </location>
</feature>
<evidence type="ECO:0000313" key="1">
    <source>
        <dbReference type="EMBL" id="RDX68218.1"/>
    </source>
</evidence>
<reference evidence="1" key="1">
    <citation type="submission" date="2018-05" db="EMBL/GenBank/DDBJ databases">
        <title>Draft genome of Mucuna pruriens seed.</title>
        <authorList>
            <person name="Nnadi N.E."/>
            <person name="Vos R."/>
            <person name="Hasami M.H."/>
            <person name="Devisetty U.K."/>
            <person name="Aguiy J.C."/>
        </authorList>
    </citation>
    <scope>NUCLEOTIDE SEQUENCE [LARGE SCALE GENOMIC DNA]</scope>
    <source>
        <strain evidence="1">JCA_2017</strain>
    </source>
</reference>
<name>A0A371EQ83_MUCPR</name>
<evidence type="ECO:0000313" key="2">
    <source>
        <dbReference type="Proteomes" id="UP000257109"/>
    </source>
</evidence>
<dbReference type="EMBL" id="QJKJ01012635">
    <property type="protein sequence ID" value="RDX68218.1"/>
    <property type="molecule type" value="Genomic_DNA"/>
</dbReference>
<gene>
    <name evidence="1" type="ORF">CR513_52807</name>
</gene>
<keyword evidence="2" id="KW-1185">Reference proteome</keyword>
<protein>
    <submittedName>
        <fullName evidence="1">Uncharacterized protein</fullName>
    </submittedName>
</protein>
<proteinExistence type="predicted"/>
<organism evidence="1 2">
    <name type="scientific">Mucuna pruriens</name>
    <name type="common">Velvet bean</name>
    <name type="synonym">Dolichos pruriens</name>
    <dbReference type="NCBI Taxonomy" id="157652"/>
    <lineage>
        <taxon>Eukaryota</taxon>
        <taxon>Viridiplantae</taxon>
        <taxon>Streptophyta</taxon>
        <taxon>Embryophyta</taxon>
        <taxon>Tracheophyta</taxon>
        <taxon>Spermatophyta</taxon>
        <taxon>Magnoliopsida</taxon>
        <taxon>eudicotyledons</taxon>
        <taxon>Gunneridae</taxon>
        <taxon>Pentapetalae</taxon>
        <taxon>rosids</taxon>
        <taxon>fabids</taxon>
        <taxon>Fabales</taxon>
        <taxon>Fabaceae</taxon>
        <taxon>Papilionoideae</taxon>
        <taxon>50 kb inversion clade</taxon>
        <taxon>NPAAA clade</taxon>
        <taxon>indigoferoid/millettioid clade</taxon>
        <taxon>Phaseoleae</taxon>
        <taxon>Mucuna</taxon>
    </lineage>
</organism>
<dbReference type="Proteomes" id="UP000257109">
    <property type="component" value="Unassembled WGS sequence"/>
</dbReference>
<accession>A0A371EQ83</accession>
<comment type="caution">
    <text evidence="1">The sequence shown here is derived from an EMBL/GenBank/DDBJ whole genome shotgun (WGS) entry which is preliminary data.</text>
</comment>
<sequence>MPTYAKFMKDLLTKKESYWERSMRFGSNHQFDATFYAKQSWEGNLKLTRMTLQLVDRFIRHRQDMEEDVEVPLILEKLFLSIA</sequence>